<dbReference type="Gene3D" id="2.60.40.760">
    <property type="entry name" value="Expansin, cellulose-binding-like domain"/>
    <property type="match status" value="1"/>
</dbReference>
<dbReference type="PROSITE" id="PS50843">
    <property type="entry name" value="EXPANSIN_CBD"/>
    <property type="match status" value="1"/>
</dbReference>
<gene>
    <name evidence="5" type="ORF">LTRI10_LOCUS17559</name>
</gene>
<name>A0AAV2DQI9_9ROSI</name>
<comment type="similarity">
    <text evidence="1">Belongs to the expansin family.</text>
</comment>
<evidence type="ECO:0000259" key="4">
    <source>
        <dbReference type="PROSITE" id="PS50843"/>
    </source>
</evidence>
<dbReference type="InterPro" id="IPR007112">
    <property type="entry name" value="Expansin/allergen_DPBB_dom"/>
</dbReference>
<dbReference type="InterPro" id="IPR043502">
    <property type="entry name" value="DNA/RNA_pol_sf"/>
</dbReference>
<dbReference type="Proteomes" id="UP001497516">
    <property type="component" value="Chromosome 3"/>
</dbReference>
<organism evidence="5 6">
    <name type="scientific">Linum trigynum</name>
    <dbReference type="NCBI Taxonomy" id="586398"/>
    <lineage>
        <taxon>Eukaryota</taxon>
        <taxon>Viridiplantae</taxon>
        <taxon>Streptophyta</taxon>
        <taxon>Embryophyta</taxon>
        <taxon>Tracheophyta</taxon>
        <taxon>Spermatophyta</taxon>
        <taxon>Magnoliopsida</taxon>
        <taxon>eudicotyledons</taxon>
        <taxon>Gunneridae</taxon>
        <taxon>Pentapetalae</taxon>
        <taxon>rosids</taxon>
        <taxon>fabids</taxon>
        <taxon>Malpighiales</taxon>
        <taxon>Linaceae</taxon>
        <taxon>Linum</taxon>
    </lineage>
</organism>
<dbReference type="CDD" id="cd09272">
    <property type="entry name" value="RNase_HI_RT_Ty1"/>
    <property type="match status" value="1"/>
</dbReference>
<evidence type="ECO:0000313" key="5">
    <source>
        <dbReference type="EMBL" id="CAL1375783.1"/>
    </source>
</evidence>
<dbReference type="Gene3D" id="2.40.40.10">
    <property type="entry name" value="RlpA-like domain"/>
    <property type="match status" value="1"/>
</dbReference>
<evidence type="ECO:0000256" key="1">
    <source>
        <dbReference type="RuleBase" id="RU003460"/>
    </source>
</evidence>
<dbReference type="PROSITE" id="PS50842">
    <property type="entry name" value="EXPANSIN_EG45"/>
    <property type="match status" value="1"/>
</dbReference>
<evidence type="ECO:0000256" key="2">
    <source>
        <dbReference type="SAM" id="SignalP"/>
    </source>
</evidence>
<dbReference type="EMBL" id="OZ034816">
    <property type="protein sequence ID" value="CAL1375783.1"/>
    <property type="molecule type" value="Genomic_DNA"/>
</dbReference>
<dbReference type="Pfam" id="PF01357">
    <property type="entry name" value="Expansin_C"/>
    <property type="match status" value="1"/>
</dbReference>
<evidence type="ECO:0000313" key="6">
    <source>
        <dbReference type="Proteomes" id="UP001497516"/>
    </source>
</evidence>
<dbReference type="InterPro" id="IPR009009">
    <property type="entry name" value="RlpA-like_DPBB"/>
</dbReference>
<feature type="domain" description="Expansin-like EG45" evidence="3">
    <location>
        <begin position="46"/>
        <end position="147"/>
    </location>
</feature>
<dbReference type="InterPro" id="IPR036749">
    <property type="entry name" value="Expansin_CBD_sf"/>
</dbReference>
<reference evidence="5 6" key="1">
    <citation type="submission" date="2024-04" db="EMBL/GenBank/DDBJ databases">
        <authorList>
            <person name="Fracassetti M."/>
        </authorList>
    </citation>
    <scope>NUCLEOTIDE SEQUENCE [LARGE SCALE GENOMIC DNA]</scope>
</reference>
<evidence type="ECO:0000259" key="3">
    <source>
        <dbReference type="PROSITE" id="PS50842"/>
    </source>
</evidence>
<keyword evidence="6" id="KW-1185">Reference proteome</keyword>
<dbReference type="InterPro" id="IPR007117">
    <property type="entry name" value="Expansin_CBD"/>
</dbReference>
<dbReference type="GO" id="GO:0005576">
    <property type="term" value="C:extracellular region"/>
    <property type="evidence" value="ECO:0007669"/>
    <property type="project" value="InterPro"/>
</dbReference>
<dbReference type="GO" id="GO:0009653">
    <property type="term" value="P:anatomical structure morphogenesis"/>
    <property type="evidence" value="ECO:0007669"/>
    <property type="project" value="UniProtKB-ARBA"/>
</dbReference>
<accession>A0AAV2DQI9</accession>
<dbReference type="AlphaFoldDB" id="A0AAV2DQI9"/>
<sequence>MKGLFLGLSVCLLVALLPAALGHDHPEPKKGRVAYYRMSNGLGTPTGACGYAKTGVTYNYGNVAAASSKLWKNGAACGACYLVKCGIKGICNNEGVKIVVTDRGDGDNTDFILSSHAFETMALPNKASQLLPKAVVDVKYERIPCKYLLIVFEEATKDEVWNEAMDAEISMIEKNKTWELVDQPEDKPVIGLKWIYKIKFNEDGTIQKYKARLVAKGYSQQPGIDFHETYAPVARMETIRTVLALAAQLELPVYQLDVKSAFLNGELEEEVYVEQPRGYEKKGEEDKVYRLRKALYGLKQAPRAWNSRIDRYFQQNEFQRSPSEASLYIKKGEGKDFLMVCLYVDDLIYTGTSQRMIEEFKSAMMKEFEMTDLGLMKYFLGIQVKQSPGEIFISQEKYTEDMLKRFHMATCKPISTPMTLNEKLQRNDGAENVDGKLYRSLVGSLIYLTHTRPDICHSVSLISRFMNEPSKLHFAAAKRILRYLQGTKKLGLTYKKEAESKLTGYTDSDWAGSLDDRKSTSGYIFCLGSKPISWSSKKQKTVALSSAEAEYIAATDAACEAVWLKRLISDLQQNENGPTIIHCDNMSAIAMTKNPVFHARSKHIELRHHFIRDLVNEGLIVMEFINTDDQPADILTKAVTREKFEKFKQYPGHDGLTVKVTEQSRFAEYLSIVLLYQGGQYDVLGIQIYDGSVKQWKDMRNAYGAVYDLPNPPKGTISLRLKLKNIASGGAVKLVKLDDVIPRFWKAGVAYDSKVKLA</sequence>
<dbReference type="SUPFAM" id="SSF50685">
    <property type="entry name" value="Barwin-like endoglucanases"/>
    <property type="match status" value="1"/>
</dbReference>
<dbReference type="PANTHER" id="PTHR11439:SF483">
    <property type="entry name" value="PEPTIDE SYNTHASE GLIP-LIKE, PUTATIVE (AFU_ORTHOLOGUE AFUA_3G12920)-RELATED"/>
    <property type="match status" value="1"/>
</dbReference>
<protein>
    <submittedName>
        <fullName evidence="5">Uncharacterized protein</fullName>
    </submittedName>
</protein>
<feature type="chain" id="PRO_5043427240" evidence="2">
    <location>
        <begin position="23"/>
        <end position="758"/>
    </location>
</feature>
<dbReference type="Pfam" id="PF07727">
    <property type="entry name" value="RVT_2"/>
    <property type="match status" value="1"/>
</dbReference>
<dbReference type="PRINTS" id="PR01225">
    <property type="entry name" value="EXPANSNFAMLY"/>
</dbReference>
<keyword evidence="2" id="KW-0732">Signal</keyword>
<dbReference type="InterPro" id="IPR013103">
    <property type="entry name" value="RVT_2"/>
</dbReference>
<dbReference type="Pfam" id="PF03330">
    <property type="entry name" value="DPBB_1"/>
    <property type="match status" value="1"/>
</dbReference>
<proteinExistence type="inferred from homology"/>
<dbReference type="PANTHER" id="PTHR11439">
    <property type="entry name" value="GAG-POL-RELATED RETROTRANSPOSON"/>
    <property type="match status" value="1"/>
</dbReference>
<dbReference type="SUPFAM" id="SSF56672">
    <property type="entry name" value="DNA/RNA polymerases"/>
    <property type="match status" value="1"/>
</dbReference>
<dbReference type="InterPro" id="IPR007118">
    <property type="entry name" value="Expan_Lol_pI"/>
</dbReference>
<feature type="signal peptide" evidence="2">
    <location>
        <begin position="1"/>
        <end position="22"/>
    </location>
</feature>
<dbReference type="InterPro" id="IPR036908">
    <property type="entry name" value="RlpA-like_sf"/>
</dbReference>
<feature type="domain" description="Expansin-like CBD" evidence="4">
    <location>
        <begin position="668"/>
        <end position="753"/>
    </location>
</feature>
<dbReference type="SUPFAM" id="SSF49590">
    <property type="entry name" value="PHL pollen allergen"/>
    <property type="match status" value="1"/>
</dbReference>